<evidence type="ECO:0000256" key="3">
    <source>
        <dbReference type="ARBA" id="ARBA00022801"/>
    </source>
</evidence>
<keyword evidence="2" id="KW-0479">Metal-binding</keyword>
<keyword evidence="3" id="KW-0378">Hydrolase</keyword>
<evidence type="ECO:0000256" key="1">
    <source>
        <dbReference type="ARBA" id="ARBA00022722"/>
    </source>
</evidence>
<reference evidence="6 7" key="1">
    <citation type="submission" date="2018-07" db="EMBL/GenBank/DDBJ databases">
        <title>Brachybacteriurn paraconglorneratum KCTC 9916.</title>
        <authorList>
            <person name="Li Y."/>
        </authorList>
    </citation>
    <scope>NUCLEOTIDE SEQUENCE [LARGE SCALE GENOMIC DNA]</scope>
    <source>
        <strain evidence="6 7">KCTC 9916</strain>
    </source>
</reference>
<organism evidence="6 7">
    <name type="scientific">Brachybacterium paraconglomeratum</name>
    <dbReference type="NCBI Taxonomy" id="173362"/>
    <lineage>
        <taxon>Bacteria</taxon>
        <taxon>Bacillati</taxon>
        <taxon>Actinomycetota</taxon>
        <taxon>Actinomycetes</taxon>
        <taxon>Micrococcales</taxon>
        <taxon>Dermabacteraceae</taxon>
        <taxon>Brachybacterium</taxon>
    </lineage>
</organism>
<evidence type="ECO:0000313" key="6">
    <source>
        <dbReference type="EMBL" id="RRR17975.1"/>
    </source>
</evidence>
<dbReference type="RefSeq" id="WP_126987977.1">
    <property type="nucleotide sequence ID" value="NZ_JALXWX010000041.1"/>
</dbReference>
<gene>
    <name evidence="6" type="ORF">DS079_11850</name>
</gene>
<dbReference type="InterPro" id="IPR041705">
    <property type="entry name" value="PIN_Sll0205"/>
</dbReference>
<dbReference type="PANTHER" id="PTHR36173">
    <property type="entry name" value="RIBONUCLEASE VAPC16-RELATED"/>
    <property type="match status" value="1"/>
</dbReference>
<name>A0A3R8RXB8_9MICO</name>
<dbReference type="AlphaFoldDB" id="A0A3R8RXB8"/>
<evidence type="ECO:0000256" key="4">
    <source>
        <dbReference type="ARBA" id="ARBA00022842"/>
    </source>
</evidence>
<dbReference type="CDD" id="cd09872">
    <property type="entry name" value="PIN_Sll0205-like"/>
    <property type="match status" value="1"/>
</dbReference>
<evidence type="ECO:0000256" key="2">
    <source>
        <dbReference type="ARBA" id="ARBA00022723"/>
    </source>
</evidence>
<dbReference type="GO" id="GO:0004518">
    <property type="term" value="F:nuclease activity"/>
    <property type="evidence" value="ECO:0007669"/>
    <property type="project" value="UniProtKB-KW"/>
</dbReference>
<dbReference type="PANTHER" id="PTHR36173:SF2">
    <property type="entry name" value="RIBONUCLEASE VAPC16"/>
    <property type="match status" value="1"/>
</dbReference>
<comment type="caution">
    <text evidence="6">The sequence shown here is derived from an EMBL/GenBank/DDBJ whole genome shotgun (WGS) entry which is preliminary data.</text>
</comment>
<keyword evidence="7" id="KW-1185">Reference proteome</keyword>
<dbReference type="InterPro" id="IPR029060">
    <property type="entry name" value="PIN-like_dom_sf"/>
</dbReference>
<evidence type="ECO:0000259" key="5">
    <source>
        <dbReference type="Pfam" id="PF01850"/>
    </source>
</evidence>
<dbReference type="GO" id="GO:0046872">
    <property type="term" value="F:metal ion binding"/>
    <property type="evidence" value="ECO:0007669"/>
    <property type="project" value="UniProtKB-KW"/>
</dbReference>
<dbReference type="InterPro" id="IPR052919">
    <property type="entry name" value="TA_system_RNase"/>
</dbReference>
<dbReference type="GO" id="GO:0016787">
    <property type="term" value="F:hydrolase activity"/>
    <property type="evidence" value="ECO:0007669"/>
    <property type="project" value="UniProtKB-KW"/>
</dbReference>
<keyword evidence="4" id="KW-0460">Magnesium</keyword>
<dbReference type="SUPFAM" id="SSF88723">
    <property type="entry name" value="PIN domain-like"/>
    <property type="match status" value="1"/>
</dbReference>
<feature type="domain" description="PIN" evidence="5">
    <location>
        <begin position="5"/>
        <end position="124"/>
    </location>
</feature>
<dbReference type="InterPro" id="IPR002716">
    <property type="entry name" value="PIN_dom"/>
</dbReference>
<accession>A0A3R8RXB8</accession>
<dbReference type="Gene3D" id="3.40.50.1010">
    <property type="entry name" value="5'-nuclease"/>
    <property type="match status" value="1"/>
</dbReference>
<sequence length="130" mass="14467">MTTVLADTHVLLWAMTDPSKLTSPVEALISDLDTEVLVSAATAWEISTKVRLGKLPEAEFLVLDYGDHLRRGYFEALPIESADALVGGTLAWYHRDPFDRMIAAQAIRRGIPLISADRVFDDLGSLQRIW</sequence>
<dbReference type="Pfam" id="PF01850">
    <property type="entry name" value="PIN"/>
    <property type="match status" value="1"/>
</dbReference>
<evidence type="ECO:0000313" key="7">
    <source>
        <dbReference type="Proteomes" id="UP000274327"/>
    </source>
</evidence>
<protein>
    <submittedName>
        <fullName evidence="6">PIN domain nuclease</fullName>
    </submittedName>
</protein>
<dbReference type="EMBL" id="QOCI01000009">
    <property type="protein sequence ID" value="RRR17975.1"/>
    <property type="molecule type" value="Genomic_DNA"/>
</dbReference>
<dbReference type="GeneID" id="78121713"/>
<keyword evidence="1" id="KW-0540">Nuclease</keyword>
<proteinExistence type="predicted"/>
<dbReference type="Proteomes" id="UP000274327">
    <property type="component" value="Unassembled WGS sequence"/>
</dbReference>